<dbReference type="Proteomes" id="UP000033647">
    <property type="component" value="Unassembled WGS sequence"/>
</dbReference>
<dbReference type="PANTHER" id="PTHR34129:SF1">
    <property type="entry name" value="DUF952 DOMAIN-CONTAINING PROTEIN"/>
    <property type="match status" value="1"/>
</dbReference>
<evidence type="ECO:0000313" key="2">
    <source>
        <dbReference type="Proteomes" id="UP000033647"/>
    </source>
</evidence>
<comment type="caution">
    <text evidence="1">The sequence shown here is derived from an EMBL/GenBank/DDBJ whole genome shotgun (WGS) entry which is preliminary data.</text>
</comment>
<proteinExistence type="predicted"/>
<name>A0A0F4GW36_9PEZI</name>
<evidence type="ECO:0000313" key="1">
    <source>
        <dbReference type="EMBL" id="KJY01444.1"/>
    </source>
</evidence>
<dbReference type="SUPFAM" id="SSF56399">
    <property type="entry name" value="ADP-ribosylation"/>
    <property type="match status" value="1"/>
</dbReference>
<accession>A0A0F4GW36</accession>
<keyword evidence="2" id="KW-1185">Reference proteome</keyword>
<dbReference type="PANTHER" id="PTHR34129">
    <property type="entry name" value="BLR1139 PROTEIN"/>
    <property type="match status" value="1"/>
</dbReference>
<dbReference type="AlphaFoldDB" id="A0A0F4GW36"/>
<reference evidence="1 2" key="1">
    <citation type="submission" date="2015-03" db="EMBL/GenBank/DDBJ databases">
        <title>RNA-seq based gene annotation and comparative genomics of four Zymoseptoria species reveal species-specific pathogenicity related genes and transposable element activity.</title>
        <authorList>
            <person name="Grandaubert J."/>
            <person name="Bhattacharyya A."/>
            <person name="Stukenbrock E.H."/>
        </authorList>
    </citation>
    <scope>NUCLEOTIDE SEQUENCE [LARGE SCALE GENOMIC DNA]</scope>
    <source>
        <strain evidence="1 2">Zb18110</strain>
    </source>
</reference>
<sequence>MSAATHTYWYKILDAPPPSPLPTTLPLSDLDTRDNFIHLSTAVQIPITLNRFFASATTVWLLKLRSKDIDGEIRFEEGLPECPHVHDTVTGLGKGNVEEVIEAKRGERQEWKDVKEIQELKND</sequence>
<dbReference type="Gene3D" id="3.20.170.20">
    <property type="entry name" value="Protein of unknown function DUF952"/>
    <property type="match status" value="1"/>
</dbReference>
<protein>
    <submittedName>
        <fullName evidence="1">Uncharacterized protein</fullName>
    </submittedName>
</protein>
<organism evidence="1 2">
    <name type="scientific">Zymoseptoria brevis</name>
    <dbReference type="NCBI Taxonomy" id="1047168"/>
    <lineage>
        <taxon>Eukaryota</taxon>
        <taxon>Fungi</taxon>
        <taxon>Dikarya</taxon>
        <taxon>Ascomycota</taxon>
        <taxon>Pezizomycotina</taxon>
        <taxon>Dothideomycetes</taxon>
        <taxon>Dothideomycetidae</taxon>
        <taxon>Mycosphaerellales</taxon>
        <taxon>Mycosphaerellaceae</taxon>
        <taxon>Zymoseptoria</taxon>
    </lineage>
</organism>
<gene>
    <name evidence="1" type="ORF">TI39_contig290g00023</name>
</gene>
<dbReference type="STRING" id="1047168.A0A0F4GW36"/>
<dbReference type="EMBL" id="LAFY01000282">
    <property type="protein sequence ID" value="KJY01444.1"/>
    <property type="molecule type" value="Genomic_DNA"/>
</dbReference>
<dbReference type="OrthoDB" id="3335358at2759"/>
<dbReference type="InterPro" id="IPR009297">
    <property type="entry name" value="DUF952"/>
</dbReference>
<dbReference type="Pfam" id="PF06108">
    <property type="entry name" value="DUF952"/>
    <property type="match status" value="1"/>
</dbReference>